<dbReference type="Gene3D" id="3.20.20.210">
    <property type="match status" value="1"/>
</dbReference>
<proteinExistence type="predicted"/>
<dbReference type="InterPro" id="IPR052024">
    <property type="entry name" value="Methanogen_methyltrans"/>
</dbReference>
<accession>K6GFA4</accession>
<dbReference type="AlphaFoldDB" id="K6GFA4"/>
<feature type="domain" description="Uroporphyrinogen decarboxylase (URO-D)" evidence="1">
    <location>
        <begin position="20"/>
        <end position="224"/>
    </location>
</feature>
<dbReference type="Proteomes" id="UP000006272">
    <property type="component" value="Unassembled WGS sequence"/>
</dbReference>
<dbReference type="PANTHER" id="PTHR47099:SF1">
    <property type="entry name" value="METHYLCOBAMIDE:COM METHYLTRANSFERASE MTBA"/>
    <property type="match status" value="1"/>
</dbReference>
<protein>
    <submittedName>
        <fullName evidence="2">Uroporphyrinogen-III decarboxylase</fullName>
    </submittedName>
</protein>
<name>K6GFA4_9BACT</name>
<dbReference type="Pfam" id="PF01208">
    <property type="entry name" value="URO-D"/>
    <property type="match status" value="1"/>
</dbReference>
<evidence type="ECO:0000259" key="1">
    <source>
        <dbReference type="Pfam" id="PF01208"/>
    </source>
</evidence>
<gene>
    <name evidence="2" type="ORF">B193_1513</name>
</gene>
<dbReference type="InterPro" id="IPR038071">
    <property type="entry name" value="UROD/MetE-like_sf"/>
</dbReference>
<dbReference type="GO" id="GO:0006779">
    <property type="term" value="P:porphyrin-containing compound biosynthetic process"/>
    <property type="evidence" value="ECO:0007669"/>
    <property type="project" value="InterPro"/>
</dbReference>
<reference evidence="2 3" key="1">
    <citation type="submission" date="2012-07" db="EMBL/GenBank/DDBJ databases">
        <title>Draft genome sequence of Desulfovibrio magneticus str. Maddingley MBC34 obtained from a metagenomic sequence of a methanogenic enrichment isolated from coal-seam formation water in Victoria, Australia.</title>
        <authorList>
            <person name="Greenfield P."/>
            <person name="Hendry P."/>
            <person name="Li D."/>
            <person name="Rosewarne C.P."/>
            <person name="Tran-Dinh N."/>
            <person name="Elbourne L.D.H."/>
            <person name="Paulsen I.T."/>
            <person name="Midgley D.J."/>
        </authorList>
    </citation>
    <scope>NUCLEOTIDE SEQUENCE [LARGE SCALE GENOMIC DNA]</scope>
    <source>
        <strain evidence="3">Maddingley MBC34</strain>
    </source>
</reference>
<dbReference type="EMBL" id="ALAO01000116">
    <property type="protein sequence ID" value="EKO39774.1"/>
    <property type="molecule type" value="Genomic_DNA"/>
</dbReference>
<dbReference type="InterPro" id="IPR000257">
    <property type="entry name" value="Uroporphyrinogen_deCOase"/>
</dbReference>
<comment type="caution">
    <text evidence="2">The sequence shown here is derived from an EMBL/GenBank/DDBJ whole genome shotgun (WGS) entry which is preliminary data.</text>
</comment>
<organism evidence="2 3">
    <name type="scientific">Solidesulfovibrio magneticus str. Maddingley MBC34</name>
    <dbReference type="NCBI Taxonomy" id="1206767"/>
    <lineage>
        <taxon>Bacteria</taxon>
        <taxon>Pseudomonadati</taxon>
        <taxon>Thermodesulfobacteriota</taxon>
        <taxon>Desulfovibrionia</taxon>
        <taxon>Desulfovibrionales</taxon>
        <taxon>Desulfovibrionaceae</taxon>
        <taxon>Solidesulfovibrio</taxon>
    </lineage>
</organism>
<dbReference type="PANTHER" id="PTHR47099">
    <property type="entry name" value="METHYLCOBAMIDE:COM METHYLTRANSFERASE MTBA"/>
    <property type="match status" value="1"/>
</dbReference>
<evidence type="ECO:0000313" key="2">
    <source>
        <dbReference type="EMBL" id="EKO39774.1"/>
    </source>
</evidence>
<sequence>MTGQGCGHLDAAGQDAALARELGLSFPEVHVDGPAMARLARAVRRRDGAAVCRLPFCCTVEAQALGAAIRLGDAAAGPRPGPPVRAGLAEILAGPSLDPTRGRPAQVLAACAALAAAGEPVALEIAGPITILSALADLTAVLKDWRRDPALMEAVLGRLLGELASYAREAGRCGVALVSLADPAGTVSILGPRRFAALAEGFTLPWLRLLRADPDFAPGLHVCPKTARGLVEEGLAGWRKLPLDRPAGYAEACLALGPGGRVFGQACLSNPGARLPDGLLRELVVA</sequence>
<dbReference type="PATRIC" id="fig|1206767.3.peg.1478"/>
<evidence type="ECO:0000313" key="3">
    <source>
        <dbReference type="Proteomes" id="UP000006272"/>
    </source>
</evidence>
<dbReference type="GO" id="GO:0004853">
    <property type="term" value="F:uroporphyrinogen decarboxylase activity"/>
    <property type="evidence" value="ECO:0007669"/>
    <property type="project" value="InterPro"/>
</dbReference>
<dbReference type="SUPFAM" id="SSF51726">
    <property type="entry name" value="UROD/MetE-like"/>
    <property type="match status" value="1"/>
</dbReference>